<accession>A0ABX0JQR2</accession>
<protein>
    <recommendedName>
        <fullName evidence="3">Transposase</fullName>
    </recommendedName>
</protein>
<name>A0ABX0JQR2_9PROT</name>
<evidence type="ECO:0008006" key="3">
    <source>
        <dbReference type="Google" id="ProtNLM"/>
    </source>
</evidence>
<keyword evidence="2" id="KW-1185">Reference proteome</keyword>
<dbReference type="RefSeq" id="WP_173583860.1">
    <property type="nucleotide sequence ID" value="NZ_WOTB01000016.1"/>
</dbReference>
<gene>
    <name evidence="1" type="ORF">GOB93_12565</name>
</gene>
<comment type="caution">
    <text evidence="1">The sequence shown here is derived from an EMBL/GenBank/DDBJ whole genome shotgun (WGS) entry which is preliminary data.</text>
</comment>
<evidence type="ECO:0000313" key="1">
    <source>
        <dbReference type="EMBL" id="NHN85469.1"/>
    </source>
</evidence>
<reference evidence="1 2" key="1">
    <citation type="journal article" date="2020" name="Int. J. Syst. Evol. Microbiol.">
        <title>Novel acetic acid bacteria from cider fermentations: Acetobacter conturbans sp. nov. and Acetobacter fallax sp. nov.</title>
        <authorList>
            <person name="Sombolestani A.S."/>
            <person name="Cleenwerck I."/>
            <person name="Cnockaert M."/>
            <person name="Borremans W."/>
            <person name="Wieme A.D."/>
            <person name="De Vuyst L."/>
            <person name="Vandamme P."/>
        </authorList>
    </citation>
    <scope>NUCLEOTIDE SEQUENCE [LARGE SCALE GENOMIC DNA]</scope>
    <source>
        <strain evidence="1 2">LMG 30640</strain>
    </source>
</reference>
<proteinExistence type="predicted"/>
<sequence length="71" mass="7729">MATARLAGKRKPKVMLTVTMAGFRASSPGVERRIIRRPGGRQQVLLHAVAYSILCAGDRRETGISLPVQRA</sequence>
<dbReference type="EMBL" id="WOTB01000016">
    <property type="protein sequence ID" value="NHN85469.1"/>
    <property type="molecule type" value="Genomic_DNA"/>
</dbReference>
<evidence type="ECO:0000313" key="2">
    <source>
        <dbReference type="Proteomes" id="UP000635278"/>
    </source>
</evidence>
<organism evidence="1 2">
    <name type="scientific">Acetobacter musti</name>
    <dbReference type="NCBI Taxonomy" id="864732"/>
    <lineage>
        <taxon>Bacteria</taxon>
        <taxon>Pseudomonadati</taxon>
        <taxon>Pseudomonadota</taxon>
        <taxon>Alphaproteobacteria</taxon>
        <taxon>Acetobacterales</taxon>
        <taxon>Acetobacteraceae</taxon>
        <taxon>Acetobacter</taxon>
    </lineage>
</organism>
<dbReference type="Proteomes" id="UP000635278">
    <property type="component" value="Unassembled WGS sequence"/>
</dbReference>